<evidence type="ECO:0000259" key="3">
    <source>
        <dbReference type="Pfam" id="PF06155"/>
    </source>
</evidence>
<evidence type="ECO:0000313" key="5">
    <source>
        <dbReference type="Proteomes" id="UP000747399"/>
    </source>
</evidence>
<dbReference type="PANTHER" id="PTHR35303:SF5">
    <property type="entry name" value="OS02G0197800 PROTEIN"/>
    <property type="match status" value="1"/>
</dbReference>
<dbReference type="InterPro" id="IPR038492">
    <property type="entry name" value="GBBH-like_N_sf"/>
</dbReference>
<dbReference type="GO" id="GO:0046872">
    <property type="term" value="F:metal ion binding"/>
    <property type="evidence" value="ECO:0007669"/>
    <property type="project" value="UniProtKB-KW"/>
</dbReference>
<evidence type="ECO:0000256" key="2">
    <source>
        <dbReference type="ARBA" id="ARBA00023004"/>
    </source>
</evidence>
<evidence type="ECO:0000313" key="4">
    <source>
        <dbReference type="EMBL" id="GIL51897.1"/>
    </source>
</evidence>
<comment type="caution">
    <text evidence="4">The sequence shown here is derived from an EMBL/GenBank/DDBJ whole genome shotgun (WGS) entry which is preliminary data.</text>
</comment>
<dbReference type="Proteomes" id="UP000747399">
    <property type="component" value="Unassembled WGS sequence"/>
</dbReference>
<keyword evidence="5" id="KW-1185">Reference proteome</keyword>
<accession>A0A8J4EY44</accession>
<dbReference type="Gene3D" id="3.30.2020.30">
    <property type="match status" value="1"/>
</dbReference>
<dbReference type="PANTHER" id="PTHR35303">
    <property type="entry name" value="OS02G0197800 PROTEIN"/>
    <property type="match status" value="1"/>
</dbReference>
<dbReference type="EMBL" id="BNCO01000012">
    <property type="protein sequence ID" value="GIL51897.1"/>
    <property type="molecule type" value="Genomic_DNA"/>
</dbReference>
<dbReference type="AlphaFoldDB" id="A0A8J4EY44"/>
<reference evidence="4" key="1">
    <citation type="journal article" date="2021" name="Proc. Natl. Acad. Sci. U.S.A.">
        <title>Three genomes in the algal genus Volvox reveal the fate of a haploid sex-determining region after a transition to homothallism.</title>
        <authorList>
            <person name="Yamamoto K."/>
            <person name="Hamaji T."/>
            <person name="Kawai-Toyooka H."/>
            <person name="Matsuzaki R."/>
            <person name="Takahashi F."/>
            <person name="Nishimura Y."/>
            <person name="Kawachi M."/>
            <person name="Noguchi H."/>
            <person name="Minakuchi Y."/>
            <person name="Umen J.G."/>
            <person name="Toyoda A."/>
            <person name="Nozaki H."/>
        </authorList>
    </citation>
    <scope>NUCLEOTIDE SEQUENCE</scope>
    <source>
        <strain evidence="4">NIES-3780</strain>
    </source>
</reference>
<proteinExistence type="predicted"/>
<dbReference type="Pfam" id="PF06155">
    <property type="entry name" value="GBBH-like_N"/>
    <property type="match status" value="1"/>
</dbReference>
<name>A0A8J4EY44_9CHLO</name>
<protein>
    <recommendedName>
        <fullName evidence="3">Gamma-butyrobetaine hydroxylase-like N-terminal domain-containing protein</fullName>
    </recommendedName>
</protein>
<dbReference type="InterPro" id="IPR010376">
    <property type="entry name" value="GBBH-like_N"/>
</dbReference>
<evidence type="ECO:0000256" key="1">
    <source>
        <dbReference type="ARBA" id="ARBA00022723"/>
    </source>
</evidence>
<sequence>MNTQQGACKRVLANIKQLALPLSGPVESFLSANLITTLRTIRELGNLSVTDSAKHLLPPTNIRLLKKEKRLELIFDGGEKISLPAELLRVCSPSADTRRLIPQSGRERVIPGRRHVGIMSIEPVGNYAIRIHFDDLHSSGIFTWEYLAHLGGPGRWPAMRAYLRRLKQSGLSRDPKTR</sequence>
<gene>
    <name evidence="4" type="ORF">Vafri_7809</name>
</gene>
<organism evidence="4 5">
    <name type="scientific">Volvox africanus</name>
    <dbReference type="NCBI Taxonomy" id="51714"/>
    <lineage>
        <taxon>Eukaryota</taxon>
        <taxon>Viridiplantae</taxon>
        <taxon>Chlorophyta</taxon>
        <taxon>core chlorophytes</taxon>
        <taxon>Chlorophyceae</taxon>
        <taxon>CS clade</taxon>
        <taxon>Chlamydomonadales</taxon>
        <taxon>Volvocaceae</taxon>
        <taxon>Volvox</taxon>
    </lineage>
</organism>
<keyword evidence="1" id="KW-0479">Metal-binding</keyword>
<feature type="domain" description="Gamma-butyrobetaine hydroxylase-like N-terminal" evidence="3">
    <location>
        <begin position="62"/>
        <end position="147"/>
    </location>
</feature>
<keyword evidence="2" id="KW-0408">Iron</keyword>